<organism evidence="1 2">
    <name type="scientific">Litoreibacter roseus</name>
    <dbReference type="NCBI Taxonomy" id="2601869"/>
    <lineage>
        <taxon>Bacteria</taxon>
        <taxon>Pseudomonadati</taxon>
        <taxon>Pseudomonadota</taxon>
        <taxon>Alphaproteobacteria</taxon>
        <taxon>Rhodobacterales</taxon>
        <taxon>Roseobacteraceae</taxon>
        <taxon>Litoreibacter</taxon>
    </lineage>
</organism>
<evidence type="ECO:0000313" key="1">
    <source>
        <dbReference type="EMBL" id="GFE63722.1"/>
    </source>
</evidence>
<dbReference type="InterPro" id="IPR035709">
    <property type="entry name" value="YoaB-like"/>
</dbReference>
<sequence length="121" mass="13215">MTITRFPYEGLGRCEAVVSNGLVYAVATDPQNADGILAQTKNALDELRRILEKAGSGKPGLLQATVYLNNITQKSEMDAIWIDWIGPEKNWPQRACVGVDLDKGCLIEIVVTAKVLRSLGE</sequence>
<comment type="caution">
    <text evidence="1">The sequence shown here is derived from an EMBL/GenBank/DDBJ whole genome shotgun (WGS) entry which is preliminary data.</text>
</comment>
<dbReference type="PANTHER" id="PTHR47328:SF1">
    <property type="entry name" value="RUTC FAMILY PROTEIN YOAB"/>
    <property type="match status" value="1"/>
</dbReference>
<proteinExistence type="predicted"/>
<gene>
    <name evidence="1" type="ORF">KIN_07960</name>
</gene>
<dbReference type="OrthoDB" id="9803101at2"/>
<dbReference type="AlphaFoldDB" id="A0A6N6JET0"/>
<dbReference type="Pfam" id="PF01042">
    <property type="entry name" value="Ribonuc_L-PSP"/>
    <property type="match status" value="1"/>
</dbReference>
<dbReference type="EMBL" id="BLJE01000001">
    <property type="protein sequence ID" value="GFE63722.1"/>
    <property type="molecule type" value="Genomic_DNA"/>
</dbReference>
<dbReference type="PANTHER" id="PTHR47328">
    <property type="match status" value="1"/>
</dbReference>
<dbReference type="InterPro" id="IPR006175">
    <property type="entry name" value="YjgF/YER057c/UK114"/>
</dbReference>
<dbReference type="InterPro" id="IPR035959">
    <property type="entry name" value="RutC-like_sf"/>
</dbReference>
<keyword evidence="2" id="KW-1185">Reference proteome</keyword>
<reference evidence="1 2" key="1">
    <citation type="submission" date="2019-12" db="EMBL/GenBank/DDBJ databases">
        <title>Litoreibacter badius sp. nov., a novel bacteriochlorophyll a-containing bacterium in the genus Litoreibacter.</title>
        <authorList>
            <person name="Kanamuro M."/>
            <person name="Takabe Y."/>
            <person name="Mori K."/>
            <person name="Takaichi S."/>
            <person name="Hanada S."/>
        </authorList>
    </citation>
    <scope>NUCLEOTIDE SEQUENCE [LARGE SCALE GENOMIC DNA]</scope>
    <source>
        <strain evidence="1 2">K6</strain>
    </source>
</reference>
<dbReference type="Proteomes" id="UP000436822">
    <property type="component" value="Unassembled WGS sequence"/>
</dbReference>
<dbReference type="Gene3D" id="3.30.1330.40">
    <property type="entry name" value="RutC-like"/>
    <property type="match status" value="1"/>
</dbReference>
<evidence type="ECO:0008006" key="3">
    <source>
        <dbReference type="Google" id="ProtNLM"/>
    </source>
</evidence>
<dbReference type="RefSeq" id="WP_159804630.1">
    <property type="nucleotide sequence ID" value="NZ_BLJE01000001.1"/>
</dbReference>
<accession>A0A6N6JET0</accession>
<name>A0A6N6JET0_9RHOB</name>
<evidence type="ECO:0000313" key="2">
    <source>
        <dbReference type="Proteomes" id="UP000436822"/>
    </source>
</evidence>
<dbReference type="SUPFAM" id="SSF55298">
    <property type="entry name" value="YjgF-like"/>
    <property type="match status" value="1"/>
</dbReference>
<protein>
    <recommendedName>
        <fullName evidence="3">Enamine deaminase RidA (YjgF/YER057c/UK114 family)</fullName>
    </recommendedName>
</protein>